<sequence length="808" mass="90328">MPPPPSSSLRAPLPSSASRARPTSLNPLVAATCRLLDVYRRVNPAIHLAPSKPRRCLTLPDRPAHNDNYDNHHHDYILYVNDTLSDDRGNHYTVLDLLGTGTFGQVVKCSHQRTAQVVAVKVIKNQPAYFNQAWVEINILNMLHRTNTPDHTRHIVKLYSHFVFRGHLCLVFELLSINLYQRLKNNNYTGLSLHHLRSFLSQILEALDVLLTSEVIHCDLKPENILLTAIDSAHLKLIDFGSACQLQHPIYSYVQSRYYRSPEVLLGCHNYDSKIDMWSLGCVAGELFRGIPLFPGQNELNMICRIVEMLGDIPDRFLSRCQKTNKFFNYSPAHSSADVKLYSLKTVEQYEHENNVKLPEWKRFFKEKKLRDIIINYPLRTSRPHNEEYALRESFIDLLYGMLKFDPRDRWTPAEAMQHPFIKGLPLPDGQPWTPPRHRIVRSRPVGIRIPQHQHSSPVDNVYAASAPNFNAKGRLAMNVTWGTGAGGQLPTRGPMHAPYFPQNAHVASPYNYDDHALPPEEQPFAPGSYVAQSTLSSMFTPPMSVPSHSQYPSSSRRPQPGIAPGSYSGGSQGPYMCAPPSPVGDHHRYRPGGHMTNSPTGMMASMAGTPPLSSYGSIRQAPIRRNGSRDSMSDTLRMSASRESLGFGKVPSVGDMGDDSMFLYGSDEETLSPAQNSYVPSHTSQPPPLMPPTAAVGMNSVGLSASLPPPGPRLFSQGRLGSSMHSNPSSHFVFPYTGQHQSRPYNPDVEDLGIPTVQSDAYRINVPHGIPNQPGDTGTSDPVPRHVPFDRNAEHHYTKRRYSHRSN</sequence>
<keyword evidence="4 9" id="KW-0418">Kinase</keyword>
<feature type="region of interest" description="Disordered" evidence="7">
    <location>
        <begin position="541"/>
        <end position="619"/>
    </location>
</feature>
<dbReference type="InterPro" id="IPR050494">
    <property type="entry name" value="Ser_Thr_dual-spec_kinase"/>
</dbReference>
<evidence type="ECO:0000259" key="8">
    <source>
        <dbReference type="PROSITE" id="PS50011"/>
    </source>
</evidence>
<evidence type="ECO:0000256" key="2">
    <source>
        <dbReference type="ARBA" id="ARBA00022679"/>
    </source>
</evidence>
<name>A0A2V3J8H0_9FLOR</name>
<keyword evidence="10" id="KW-1185">Reference proteome</keyword>
<dbReference type="SMART" id="SM00220">
    <property type="entry name" value="S_TKc"/>
    <property type="match status" value="1"/>
</dbReference>
<feature type="domain" description="Protein kinase" evidence="8">
    <location>
        <begin position="92"/>
        <end position="422"/>
    </location>
</feature>
<dbReference type="PROSITE" id="PS50011">
    <property type="entry name" value="PROTEIN_KINASE_DOM"/>
    <property type="match status" value="1"/>
</dbReference>
<accession>A0A2V3J8H0</accession>
<dbReference type="AlphaFoldDB" id="A0A2V3J8H0"/>
<evidence type="ECO:0000256" key="4">
    <source>
        <dbReference type="ARBA" id="ARBA00022777"/>
    </source>
</evidence>
<evidence type="ECO:0000256" key="1">
    <source>
        <dbReference type="ARBA" id="ARBA00022527"/>
    </source>
</evidence>
<dbReference type="PANTHER" id="PTHR24058:SF17">
    <property type="entry name" value="HOMEODOMAIN INTERACTING PROTEIN KINASE, ISOFORM D"/>
    <property type="match status" value="1"/>
</dbReference>
<dbReference type="InterPro" id="IPR011009">
    <property type="entry name" value="Kinase-like_dom_sf"/>
</dbReference>
<evidence type="ECO:0000256" key="5">
    <source>
        <dbReference type="ARBA" id="ARBA00022840"/>
    </source>
</evidence>
<keyword evidence="1" id="KW-0723">Serine/threonine-protein kinase</keyword>
<dbReference type="PROSITE" id="PS00107">
    <property type="entry name" value="PROTEIN_KINASE_ATP"/>
    <property type="match status" value="1"/>
</dbReference>
<feature type="compositionally biased region" description="Basic residues" evidence="7">
    <location>
        <begin position="798"/>
        <end position="808"/>
    </location>
</feature>
<dbReference type="GO" id="GO:0005524">
    <property type="term" value="F:ATP binding"/>
    <property type="evidence" value="ECO:0007669"/>
    <property type="project" value="UniProtKB-UniRule"/>
</dbReference>
<feature type="binding site" evidence="6">
    <location>
        <position position="121"/>
    </location>
    <ligand>
        <name>ATP</name>
        <dbReference type="ChEBI" id="CHEBI:30616"/>
    </ligand>
</feature>
<protein>
    <submittedName>
        <fullName evidence="9">Serine/threonine-protein kinase ppk15</fullName>
    </submittedName>
</protein>
<reference evidence="9 10" key="1">
    <citation type="journal article" date="2018" name="Mol. Biol. Evol.">
        <title>Analysis of the draft genome of the red seaweed Gracilariopsis chorda provides insights into genome size evolution in Rhodophyta.</title>
        <authorList>
            <person name="Lee J."/>
            <person name="Yang E.C."/>
            <person name="Graf L."/>
            <person name="Yang J.H."/>
            <person name="Qiu H."/>
            <person name="Zel Zion U."/>
            <person name="Chan C.X."/>
            <person name="Stephens T.G."/>
            <person name="Weber A.P.M."/>
            <person name="Boo G.H."/>
            <person name="Boo S.M."/>
            <person name="Kim K.M."/>
            <person name="Shin Y."/>
            <person name="Jung M."/>
            <person name="Lee S.J."/>
            <person name="Yim H.S."/>
            <person name="Lee J.H."/>
            <person name="Bhattacharya D."/>
            <person name="Yoon H.S."/>
        </authorList>
    </citation>
    <scope>NUCLEOTIDE SEQUENCE [LARGE SCALE GENOMIC DNA]</scope>
    <source>
        <strain evidence="9 10">SKKU-2015</strain>
        <tissue evidence="9">Whole body</tissue>
    </source>
</reference>
<dbReference type="EMBL" id="NBIV01000001">
    <property type="protein sequence ID" value="PXF50162.1"/>
    <property type="molecule type" value="Genomic_DNA"/>
</dbReference>
<dbReference type="Proteomes" id="UP000247409">
    <property type="component" value="Unassembled WGS sequence"/>
</dbReference>
<feature type="region of interest" description="Disordered" evidence="7">
    <location>
        <begin position="767"/>
        <end position="808"/>
    </location>
</feature>
<dbReference type="InterPro" id="IPR000719">
    <property type="entry name" value="Prot_kinase_dom"/>
</dbReference>
<comment type="caution">
    <text evidence="9">The sequence shown here is derived from an EMBL/GenBank/DDBJ whole genome shotgun (WGS) entry which is preliminary data.</text>
</comment>
<keyword evidence="2" id="KW-0808">Transferase</keyword>
<keyword evidence="5 6" id="KW-0067">ATP-binding</keyword>
<dbReference type="Gene3D" id="1.10.510.10">
    <property type="entry name" value="Transferase(Phosphotransferase) domain 1"/>
    <property type="match status" value="1"/>
</dbReference>
<dbReference type="InterPro" id="IPR017441">
    <property type="entry name" value="Protein_kinase_ATP_BS"/>
</dbReference>
<dbReference type="Pfam" id="PF00069">
    <property type="entry name" value="Pkinase"/>
    <property type="match status" value="1"/>
</dbReference>
<feature type="compositionally biased region" description="Low complexity" evidence="7">
    <location>
        <begin position="7"/>
        <end position="21"/>
    </location>
</feature>
<evidence type="ECO:0000256" key="6">
    <source>
        <dbReference type="PROSITE-ProRule" id="PRU10141"/>
    </source>
</evidence>
<evidence type="ECO:0000313" key="10">
    <source>
        <dbReference type="Proteomes" id="UP000247409"/>
    </source>
</evidence>
<dbReference type="GO" id="GO:0004674">
    <property type="term" value="F:protein serine/threonine kinase activity"/>
    <property type="evidence" value="ECO:0007669"/>
    <property type="project" value="UniProtKB-KW"/>
</dbReference>
<organism evidence="9 10">
    <name type="scientific">Gracilariopsis chorda</name>
    <dbReference type="NCBI Taxonomy" id="448386"/>
    <lineage>
        <taxon>Eukaryota</taxon>
        <taxon>Rhodophyta</taxon>
        <taxon>Florideophyceae</taxon>
        <taxon>Rhodymeniophycidae</taxon>
        <taxon>Gracilariales</taxon>
        <taxon>Gracilariaceae</taxon>
        <taxon>Gracilariopsis</taxon>
    </lineage>
</organism>
<dbReference type="Gene3D" id="3.30.200.20">
    <property type="entry name" value="Phosphorylase Kinase, domain 1"/>
    <property type="match status" value="1"/>
</dbReference>
<evidence type="ECO:0000256" key="7">
    <source>
        <dbReference type="SAM" id="MobiDB-lite"/>
    </source>
</evidence>
<dbReference type="STRING" id="448386.A0A2V3J8H0"/>
<feature type="region of interest" description="Disordered" evidence="7">
    <location>
        <begin position="1"/>
        <end position="21"/>
    </location>
</feature>
<dbReference type="GO" id="GO:0005737">
    <property type="term" value="C:cytoplasm"/>
    <property type="evidence" value="ECO:0007669"/>
    <property type="project" value="TreeGrafter"/>
</dbReference>
<gene>
    <name evidence="9" type="ORF">BWQ96_00322</name>
</gene>
<dbReference type="PROSITE" id="PS00108">
    <property type="entry name" value="PROTEIN_KINASE_ST"/>
    <property type="match status" value="1"/>
</dbReference>
<keyword evidence="3 6" id="KW-0547">Nucleotide-binding</keyword>
<proteinExistence type="predicted"/>
<feature type="compositionally biased region" description="Low complexity" evidence="7">
    <location>
        <begin position="546"/>
        <end position="567"/>
    </location>
</feature>
<evidence type="ECO:0000256" key="3">
    <source>
        <dbReference type="ARBA" id="ARBA00022741"/>
    </source>
</evidence>
<feature type="compositionally biased region" description="Basic and acidic residues" evidence="7">
    <location>
        <begin position="784"/>
        <end position="797"/>
    </location>
</feature>
<dbReference type="PANTHER" id="PTHR24058">
    <property type="entry name" value="DUAL SPECIFICITY PROTEIN KINASE"/>
    <property type="match status" value="1"/>
</dbReference>
<dbReference type="InterPro" id="IPR008271">
    <property type="entry name" value="Ser/Thr_kinase_AS"/>
</dbReference>
<dbReference type="SUPFAM" id="SSF56112">
    <property type="entry name" value="Protein kinase-like (PK-like)"/>
    <property type="match status" value="1"/>
</dbReference>
<dbReference type="OrthoDB" id="9332038at2759"/>
<evidence type="ECO:0000313" key="9">
    <source>
        <dbReference type="EMBL" id="PXF50162.1"/>
    </source>
</evidence>
<dbReference type="GO" id="GO:0004713">
    <property type="term" value="F:protein tyrosine kinase activity"/>
    <property type="evidence" value="ECO:0007669"/>
    <property type="project" value="TreeGrafter"/>
</dbReference>